<dbReference type="NCBIfam" id="TIGR04076">
    <property type="entry name" value="TIGR04076 family protein"/>
    <property type="match status" value="1"/>
</dbReference>
<dbReference type="InterPro" id="IPR023811">
    <property type="entry name" value="CHP04076"/>
</dbReference>
<organism evidence="1 2">
    <name type="scientific">Suicoccus acidiformans</name>
    <dbReference type="NCBI Taxonomy" id="2036206"/>
    <lineage>
        <taxon>Bacteria</taxon>
        <taxon>Bacillati</taxon>
        <taxon>Bacillota</taxon>
        <taxon>Bacilli</taxon>
        <taxon>Lactobacillales</taxon>
        <taxon>Aerococcaceae</taxon>
        <taxon>Suicoccus</taxon>
    </lineage>
</organism>
<gene>
    <name evidence="1" type="ORF">CL176_10470</name>
</gene>
<name>A0A347WMS4_9LACT</name>
<dbReference type="Proteomes" id="UP000263232">
    <property type="component" value="Chromosome"/>
</dbReference>
<dbReference type="KEGG" id="abae:CL176_10470"/>
<reference evidence="1 2" key="1">
    <citation type="submission" date="2017-09" db="EMBL/GenBank/DDBJ databases">
        <title>Complete genome sequence of Oxytococcus suis strain ZY16052.</title>
        <authorList>
            <person name="Li F."/>
        </authorList>
    </citation>
    <scope>NUCLEOTIDE SEQUENCE [LARGE SCALE GENOMIC DNA]</scope>
    <source>
        <strain evidence="1 2">ZY16052</strain>
    </source>
</reference>
<dbReference type="OrthoDB" id="1178194at2"/>
<evidence type="ECO:0000313" key="2">
    <source>
        <dbReference type="Proteomes" id="UP000263232"/>
    </source>
</evidence>
<keyword evidence="2" id="KW-1185">Reference proteome</keyword>
<protein>
    <submittedName>
        <fullName evidence="1">TIGR04076 family protein</fullName>
    </submittedName>
</protein>
<dbReference type="AlphaFoldDB" id="A0A347WMS4"/>
<dbReference type="EMBL" id="CP023434">
    <property type="protein sequence ID" value="AXY26381.1"/>
    <property type="molecule type" value="Genomic_DNA"/>
</dbReference>
<proteinExistence type="predicted"/>
<evidence type="ECO:0000313" key="1">
    <source>
        <dbReference type="EMBL" id="AXY26381.1"/>
    </source>
</evidence>
<accession>A0A347WMS4</accession>
<sequence>MSEDLFTLYDLKVEVVETGRPFVCSHEVGDYFLVQGENLIFPQTKQFSLYSLAALLPLLPAKQRAYQRNDWMLSDAVIACPDPNCGAGFKITRTKQREFSHAETTVEPIYEGEDL</sequence>